<evidence type="ECO:0000313" key="1">
    <source>
        <dbReference type="Proteomes" id="UP000050795"/>
    </source>
</evidence>
<reference evidence="2" key="2">
    <citation type="submission" date="2023-11" db="UniProtKB">
        <authorList>
            <consortium name="WormBaseParasite"/>
        </authorList>
    </citation>
    <scope>IDENTIFICATION</scope>
</reference>
<keyword evidence="1" id="KW-1185">Reference proteome</keyword>
<evidence type="ECO:0000313" key="2">
    <source>
        <dbReference type="WBParaSite" id="TREG1_106610.1"/>
    </source>
</evidence>
<dbReference type="AlphaFoldDB" id="A0AA85ISI1"/>
<dbReference type="Proteomes" id="UP000050795">
    <property type="component" value="Unassembled WGS sequence"/>
</dbReference>
<proteinExistence type="predicted"/>
<organism evidence="1 2">
    <name type="scientific">Trichobilharzia regenti</name>
    <name type="common">Nasal bird schistosome</name>
    <dbReference type="NCBI Taxonomy" id="157069"/>
    <lineage>
        <taxon>Eukaryota</taxon>
        <taxon>Metazoa</taxon>
        <taxon>Spiralia</taxon>
        <taxon>Lophotrochozoa</taxon>
        <taxon>Platyhelminthes</taxon>
        <taxon>Trematoda</taxon>
        <taxon>Digenea</taxon>
        <taxon>Strigeidida</taxon>
        <taxon>Schistosomatoidea</taxon>
        <taxon>Schistosomatidae</taxon>
        <taxon>Trichobilharzia</taxon>
    </lineage>
</organism>
<accession>A0AA85ISI1</accession>
<dbReference type="WBParaSite" id="TREG1_106610.1">
    <property type="protein sequence ID" value="TREG1_106610.1"/>
    <property type="gene ID" value="TREG1_106610"/>
</dbReference>
<name>A0AA85ISI1_TRIRE</name>
<reference evidence="1" key="1">
    <citation type="submission" date="2022-06" db="EMBL/GenBank/DDBJ databases">
        <authorList>
            <person name="Berger JAMES D."/>
            <person name="Berger JAMES D."/>
        </authorList>
    </citation>
    <scope>NUCLEOTIDE SEQUENCE [LARGE SCALE GENOMIC DNA]</scope>
</reference>
<sequence>MYETTKAAQVAAEMRKYRIEVLGICESRWNGCGRYLLSTGFQITSNQFLYTDQKLGGRVTKNISNSLLQTGPLSTTVFAGFILKIRWPGRKESPTRNYGNKQNKNKPIAIEHICRRKWFEMDWTLAEEATG</sequence>
<protein>
    <submittedName>
        <fullName evidence="2">Uncharacterized protein</fullName>
    </submittedName>
</protein>